<dbReference type="Proteomes" id="UP001168972">
    <property type="component" value="Unassembled WGS sequence"/>
</dbReference>
<reference evidence="6" key="2">
    <citation type="submission" date="2023-03" db="EMBL/GenBank/DDBJ databases">
        <authorList>
            <person name="Inwood S.N."/>
            <person name="Skelly J.G."/>
            <person name="Guhlin J."/>
            <person name="Harrop T.W.R."/>
            <person name="Goldson S.G."/>
            <person name="Dearden P.K."/>
        </authorList>
    </citation>
    <scope>NUCLEOTIDE SEQUENCE</scope>
    <source>
        <strain evidence="6">Lincoln</strain>
        <tissue evidence="6">Whole body</tissue>
    </source>
</reference>
<comment type="function">
    <text evidence="5">Assembles a suppression complex (suppresome) by tethering SIRT1 and MDM2 to regulate composite modifications of p53/TP53. Confers both deacetylation-mediated functional inactivation, by SIRT1, and ubiquitination-dependent degradation, by MDM2, of p53/TP53, promoting a proliferative and cell survival behaviors. May play a role in the regulation of spermatogenesis.</text>
</comment>
<evidence type="ECO:0000313" key="6">
    <source>
        <dbReference type="EMBL" id="KAK0162904.1"/>
    </source>
</evidence>
<evidence type="ECO:0000256" key="1">
    <source>
        <dbReference type="ARBA" id="ARBA00004218"/>
    </source>
</evidence>
<comment type="caution">
    <text evidence="6">The sequence shown here is derived from an EMBL/GenBank/DDBJ whole genome shotgun (WGS) entry which is preliminary data.</text>
</comment>
<dbReference type="Gene3D" id="2.20.110.10">
    <property type="entry name" value="Histone H3 K4-specific methyltransferase SET7/9 N-terminal domain"/>
    <property type="match status" value="2"/>
</dbReference>
<dbReference type="InterPro" id="IPR052472">
    <property type="entry name" value="MORN3"/>
</dbReference>
<dbReference type="PANTHER" id="PTHR46511">
    <property type="entry name" value="MORN REPEAT-CONTAINING PROTEIN 3"/>
    <property type="match status" value="1"/>
</dbReference>
<dbReference type="AlphaFoldDB" id="A0AA39F4U4"/>
<keyword evidence="3" id="KW-0968">Cytoplasmic vesicle</keyword>
<dbReference type="InterPro" id="IPR003409">
    <property type="entry name" value="MORN"/>
</dbReference>
<evidence type="ECO:0000256" key="5">
    <source>
        <dbReference type="ARBA" id="ARBA00045851"/>
    </source>
</evidence>
<keyword evidence="2" id="KW-0677">Repeat</keyword>
<accession>A0AA39F4U4</accession>
<comment type="subcellular location">
    <subcellularLocation>
        <location evidence="1">Cytoplasmic vesicle</location>
        <location evidence="1">Secretory vesicle</location>
        <location evidence="1">Acrosome</location>
    </subcellularLocation>
</comment>
<evidence type="ECO:0000313" key="7">
    <source>
        <dbReference type="Proteomes" id="UP001168972"/>
    </source>
</evidence>
<evidence type="ECO:0000256" key="3">
    <source>
        <dbReference type="ARBA" id="ARBA00023329"/>
    </source>
</evidence>
<dbReference type="SUPFAM" id="SSF82185">
    <property type="entry name" value="Histone H3 K4-specific methyltransferase SET7/9 N-terminal domain"/>
    <property type="match status" value="1"/>
</dbReference>
<gene>
    <name evidence="6" type="ORF">PV327_006636</name>
</gene>
<dbReference type="SMART" id="SM00698">
    <property type="entry name" value="MORN"/>
    <property type="match status" value="5"/>
</dbReference>
<reference evidence="6" key="1">
    <citation type="journal article" date="2023" name="bioRxiv">
        <title>Scaffold-level genome assemblies of two parasitoid biocontrol wasps reveal the parthenogenesis mechanism and an associated novel virus.</title>
        <authorList>
            <person name="Inwood S."/>
            <person name="Skelly J."/>
            <person name="Guhlin J."/>
            <person name="Harrop T."/>
            <person name="Goldson S."/>
            <person name="Dearden P."/>
        </authorList>
    </citation>
    <scope>NUCLEOTIDE SEQUENCE</scope>
    <source>
        <strain evidence="6">Lincoln</strain>
        <tissue evidence="6">Whole body</tissue>
    </source>
</reference>
<sequence>MALLGLYKIKRNNEIKNFQSNPKLKWIKITEKNYQSFCWLYEGQMMNDKRHGYGVLTKINRHGVKKKCYAGHWINGKIEGLGEYWYDNGDYYEGNFHNGKKSHFGRMWYNDGSFYQGFWKRDMYNDKGMIIYANGNRYEGNFINGKKDGFGIFYHFKTGQKQEGHWVSDICKESVIIDMVNRQSALKPTPYAIPILV</sequence>
<keyword evidence="7" id="KW-1185">Reference proteome</keyword>
<protein>
    <recommendedName>
        <fullName evidence="4">MORN repeat-containing protein 3</fullName>
    </recommendedName>
</protein>
<dbReference type="Pfam" id="PF02493">
    <property type="entry name" value="MORN"/>
    <property type="match status" value="5"/>
</dbReference>
<evidence type="ECO:0000256" key="4">
    <source>
        <dbReference type="ARBA" id="ARBA00039854"/>
    </source>
</evidence>
<proteinExistence type="predicted"/>
<organism evidence="6 7">
    <name type="scientific">Microctonus hyperodae</name>
    <name type="common">Parasitoid wasp</name>
    <dbReference type="NCBI Taxonomy" id="165561"/>
    <lineage>
        <taxon>Eukaryota</taxon>
        <taxon>Metazoa</taxon>
        <taxon>Ecdysozoa</taxon>
        <taxon>Arthropoda</taxon>
        <taxon>Hexapoda</taxon>
        <taxon>Insecta</taxon>
        <taxon>Pterygota</taxon>
        <taxon>Neoptera</taxon>
        <taxon>Endopterygota</taxon>
        <taxon>Hymenoptera</taxon>
        <taxon>Apocrita</taxon>
        <taxon>Ichneumonoidea</taxon>
        <taxon>Braconidae</taxon>
        <taxon>Euphorinae</taxon>
        <taxon>Microctonus</taxon>
    </lineage>
</organism>
<dbReference type="PANTHER" id="PTHR46511:SF1">
    <property type="entry name" value="MORN REPEAT-CONTAINING PROTEIN 3"/>
    <property type="match status" value="1"/>
</dbReference>
<dbReference type="EMBL" id="JAQQBR010001833">
    <property type="protein sequence ID" value="KAK0162904.1"/>
    <property type="molecule type" value="Genomic_DNA"/>
</dbReference>
<evidence type="ECO:0000256" key="2">
    <source>
        <dbReference type="ARBA" id="ARBA00022737"/>
    </source>
</evidence>
<name>A0AA39F4U4_MICHY</name>
<dbReference type="GO" id="GO:0001669">
    <property type="term" value="C:acrosomal vesicle"/>
    <property type="evidence" value="ECO:0007669"/>
    <property type="project" value="UniProtKB-SubCell"/>
</dbReference>